<dbReference type="SUPFAM" id="SSF51197">
    <property type="entry name" value="Clavaminate synthase-like"/>
    <property type="match status" value="1"/>
</dbReference>
<comment type="caution">
    <text evidence="1">The sequence shown here is derived from an EMBL/GenBank/DDBJ whole genome shotgun (WGS) entry which is preliminary data.</text>
</comment>
<dbReference type="STRING" id="1121022.GCA_000376105_00817"/>
<protein>
    <recommendedName>
        <fullName evidence="3">Phytanoyl-CoA dioxygenase</fullName>
    </recommendedName>
</protein>
<dbReference type="OrthoDB" id="324927at2"/>
<dbReference type="Gene3D" id="2.60.120.620">
    <property type="entry name" value="q2cbj1_9rhob like domain"/>
    <property type="match status" value="1"/>
</dbReference>
<dbReference type="EMBL" id="AWGB01000008">
    <property type="protein sequence ID" value="ESQ93448.1"/>
    <property type="molecule type" value="Genomic_DNA"/>
</dbReference>
<dbReference type="PATRIC" id="fig|1121022.4.peg.1187"/>
<organism evidence="1 2">
    <name type="scientific">Asticcacaulis benevestitus DSM 16100 = ATCC BAA-896</name>
    <dbReference type="NCBI Taxonomy" id="1121022"/>
    <lineage>
        <taxon>Bacteria</taxon>
        <taxon>Pseudomonadati</taxon>
        <taxon>Pseudomonadota</taxon>
        <taxon>Alphaproteobacteria</taxon>
        <taxon>Caulobacterales</taxon>
        <taxon>Caulobacteraceae</taxon>
        <taxon>Asticcacaulis</taxon>
    </lineage>
</organism>
<evidence type="ECO:0008006" key="3">
    <source>
        <dbReference type="Google" id="ProtNLM"/>
    </source>
</evidence>
<accession>V4RQE0</accession>
<evidence type="ECO:0000313" key="2">
    <source>
        <dbReference type="Proteomes" id="UP000017837"/>
    </source>
</evidence>
<dbReference type="RefSeq" id="WP_018080484.1">
    <property type="nucleotide sequence ID" value="NZ_AQWM01000002.1"/>
</dbReference>
<dbReference type="Proteomes" id="UP000017837">
    <property type="component" value="Unassembled WGS sequence"/>
</dbReference>
<evidence type="ECO:0000313" key="1">
    <source>
        <dbReference type="EMBL" id="ESQ93448.1"/>
    </source>
</evidence>
<gene>
    <name evidence="1" type="ORF">ABENE_05965</name>
</gene>
<keyword evidence="2" id="KW-1185">Reference proteome</keyword>
<dbReference type="AlphaFoldDB" id="V4RQE0"/>
<proteinExistence type="predicted"/>
<sequence>MVSLTERLKTRVPTWQRFFQRAREDARNPAYDLLPVLGLDQRNGFSRTLAAFSPKTPGLRPTDAQAILHDQLRHDGLTGLQPPLPAGVLSDLVSYFKATPCHDPYRPHLGLFDWNQPPSDEINIGYYTWEEVLRAPHMLDLMNSPDILAVAEAYLGCKPVIDNIGAAWGYPGRNTAKGVQRFHRDYDCSRCFKAFYYLTDIDATSGPHTYVRGSHQDRRLESGKAQTDDAIIEAFGADAIETITAPAGSWFLEDVYGFHKGQLPADKPRLLLAIEYNLYPSPLSPKQPLMERLPQHDPYINKLFLK</sequence>
<dbReference type="eggNOG" id="ENOG502ZPQC">
    <property type="taxonomic scope" value="Bacteria"/>
</dbReference>
<reference evidence="1 2" key="1">
    <citation type="journal article" date="2014" name="Nature">
        <title>Sequential evolution of bacterial morphology by co-option of a developmental regulator.</title>
        <authorList>
            <person name="Jiang C."/>
            <person name="Brown P.J."/>
            <person name="Ducret A."/>
            <person name="Brun Y.V."/>
        </authorList>
    </citation>
    <scope>NUCLEOTIDE SEQUENCE [LARGE SCALE GENOMIC DNA]</scope>
    <source>
        <strain evidence="1 2">DSM 16100</strain>
    </source>
</reference>
<name>V4RQE0_9CAUL</name>